<evidence type="ECO:0000259" key="2">
    <source>
        <dbReference type="Pfam" id="PF13961"/>
    </source>
</evidence>
<dbReference type="InterPro" id="IPR025314">
    <property type="entry name" value="DUF4219"/>
</dbReference>
<dbReference type="InterPro" id="IPR057670">
    <property type="entry name" value="SH3_retrovirus"/>
</dbReference>
<dbReference type="GO" id="GO:0003676">
    <property type="term" value="F:nucleic acid binding"/>
    <property type="evidence" value="ECO:0007669"/>
    <property type="project" value="InterPro"/>
</dbReference>
<organism evidence="4 5">
    <name type="scientific">Escallonia rubra</name>
    <dbReference type="NCBI Taxonomy" id="112253"/>
    <lineage>
        <taxon>Eukaryota</taxon>
        <taxon>Viridiplantae</taxon>
        <taxon>Streptophyta</taxon>
        <taxon>Embryophyta</taxon>
        <taxon>Tracheophyta</taxon>
        <taxon>Spermatophyta</taxon>
        <taxon>Magnoliopsida</taxon>
        <taxon>eudicotyledons</taxon>
        <taxon>Gunneridae</taxon>
        <taxon>Pentapetalae</taxon>
        <taxon>asterids</taxon>
        <taxon>campanulids</taxon>
        <taxon>Escalloniales</taxon>
        <taxon>Escalloniaceae</taxon>
        <taxon>Escallonia</taxon>
    </lineage>
</organism>
<dbReference type="PANTHER" id="PTHR42648:SF18">
    <property type="entry name" value="RETROTRANSPOSON, UNCLASSIFIED-LIKE PROTEIN"/>
    <property type="match status" value="1"/>
</dbReference>
<evidence type="ECO:0000313" key="5">
    <source>
        <dbReference type="Proteomes" id="UP001187471"/>
    </source>
</evidence>
<dbReference type="Proteomes" id="UP001187471">
    <property type="component" value="Unassembled WGS sequence"/>
</dbReference>
<dbReference type="PANTHER" id="PTHR42648">
    <property type="entry name" value="TRANSPOSASE, PUTATIVE-RELATED"/>
    <property type="match status" value="1"/>
</dbReference>
<dbReference type="InterPro" id="IPR012337">
    <property type="entry name" value="RNaseH-like_sf"/>
</dbReference>
<dbReference type="InterPro" id="IPR036397">
    <property type="entry name" value="RNaseH_sf"/>
</dbReference>
<dbReference type="InterPro" id="IPR039537">
    <property type="entry name" value="Retrotran_Ty1/copia-like"/>
</dbReference>
<dbReference type="AlphaFoldDB" id="A0AA88QW01"/>
<feature type="region of interest" description="Disordered" evidence="1">
    <location>
        <begin position="151"/>
        <end position="172"/>
    </location>
</feature>
<sequence length="426" mass="49146">MAATSGAFPFPKLVKDNYERWSIQMKTFLGEQDVWEAMEEEYVEPKILAGSSQAVKKAAKEARVKDQKISRVLLAVNQLERNGEEMEDSRGSRRSFDPKLYYVVVAIEESNDINTMTVNELSGKLQVYEDKIKRRNKEPIEQALQAKMNFNRRKDDANKNQGGRGRGRGQGRGREIKANILSMGQLLEKGYNIHMKDTNLYLRDDRDDRGRLIAHRSKIAINEEHSKGIAIDRDQPDQLCEGCLVRKQHRQSFPNKSISRSKAPLELIHTDVCGPIDLASLGKKKRYVLFFINDFSRKTWVYFLKQKSESKTLPKELFAEAMDCAVYLSNQSTTRSVWNQTPQEASSGFKPSVSYLKVFGSIACVHVPDQRRKKLDDTSEKFIYIGYNQQSKWYKLYNPVDKKIKISRDVTFDERSSWDGTDRDKE</sequence>
<proteinExistence type="predicted"/>
<dbReference type="Pfam" id="PF25597">
    <property type="entry name" value="SH3_retrovirus"/>
    <property type="match status" value="1"/>
</dbReference>
<keyword evidence="5" id="KW-1185">Reference proteome</keyword>
<feature type="domain" description="Retroviral polymerase SH3-like" evidence="3">
    <location>
        <begin position="361"/>
        <end position="423"/>
    </location>
</feature>
<evidence type="ECO:0008006" key="6">
    <source>
        <dbReference type="Google" id="ProtNLM"/>
    </source>
</evidence>
<feature type="domain" description="DUF4219" evidence="2">
    <location>
        <begin position="15"/>
        <end position="37"/>
    </location>
</feature>
<gene>
    <name evidence="4" type="ORF">RJ640_020377</name>
</gene>
<dbReference type="Gene3D" id="3.30.420.10">
    <property type="entry name" value="Ribonuclease H-like superfamily/Ribonuclease H"/>
    <property type="match status" value="1"/>
</dbReference>
<protein>
    <recommendedName>
        <fullName evidence="6">DUF4219 domain-containing protein</fullName>
    </recommendedName>
</protein>
<evidence type="ECO:0000256" key="1">
    <source>
        <dbReference type="SAM" id="MobiDB-lite"/>
    </source>
</evidence>
<evidence type="ECO:0000259" key="3">
    <source>
        <dbReference type="Pfam" id="PF25597"/>
    </source>
</evidence>
<evidence type="ECO:0000313" key="4">
    <source>
        <dbReference type="EMBL" id="KAK2968741.1"/>
    </source>
</evidence>
<accession>A0AA88QW01</accession>
<dbReference type="EMBL" id="JAVXUO010002885">
    <property type="protein sequence ID" value="KAK2968741.1"/>
    <property type="molecule type" value="Genomic_DNA"/>
</dbReference>
<name>A0AA88QW01_9ASTE</name>
<comment type="caution">
    <text evidence="4">The sequence shown here is derived from an EMBL/GenBank/DDBJ whole genome shotgun (WGS) entry which is preliminary data.</text>
</comment>
<dbReference type="SUPFAM" id="SSF53098">
    <property type="entry name" value="Ribonuclease H-like"/>
    <property type="match status" value="1"/>
</dbReference>
<dbReference type="Pfam" id="PF13961">
    <property type="entry name" value="DUF4219"/>
    <property type="match status" value="1"/>
</dbReference>
<reference evidence="4" key="1">
    <citation type="submission" date="2022-12" db="EMBL/GenBank/DDBJ databases">
        <title>Draft genome assemblies for two species of Escallonia (Escalloniales).</title>
        <authorList>
            <person name="Chanderbali A."/>
            <person name="Dervinis C."/>
            <person name="Anghel I."/>
            <person name="Soltis D."/>
            <person name="Soltis P."/>
            <person name="Zapata F."/>
        </authorList>
    </citation>
    <scope>NUCLEOTIDE SEQUENCE</scope>
    <source>
        <strain evidence="4">UCBG92.1500</strain>
        <tissue evidence="4">Leaf</tissue>
    </source>
</reference>